<evidence type="ECO:0000313" key="15">
    <source>
        <dbReference type="Proteomes" id="UP001170713"/>
    </source>
</evidence>
<dbReference type="Gene3D" id="2.170.130.10">
    <property type="entry name" value="TonB-dependent receptor, plug domain"/>
    <property type="match status" value="1"/>
</dbReference>
<proteinExistence type="inferred from homology"/>
<dbReference type="Pfam" id="PF00593">
    <property type="entry name" value="TonB_dep_Rec_b-barrel"/>
    <property type="match status" value="1"/>
</dbReference>
<evidence type="ECO:0000256" key="5">
    <source>
        <dbReference type="ARBA" id="ARBA00022729"/>
    </source>
</evidence>
<evidence type="ECO:0000256" key="9">
    <source>
        <dbReference type="ARBA" id="ARBA00023237"/>
    </source>
</evidence>
<evidence type="ECO:0000313" key="14">
    <source>
        <dbReference type="EMBL" id="MDN5115021.1"/>
    </source>
</evidence>
<evidence type="ECO:0000256" key="4">
    <source>
        <dbReference type="ARBA" id="ARBA00022692"/>
    </source>
</evidence>
<dbReference type="InterPro" id="IPR012910">
    <property type="entry name" value="Plug_dom"/>
</dbReference>
<gene>
    <name evidence="14" type="ORF">PJV88_10305</name>
</gene>
<evidence type="ECO:0000256" key="3">
    <source>
        <dbReference type="ARBA" id="ARBA00022452"/>
    </source>
</evidence>
<dbReference type="RefSeq" id="WP_301343317.1">
    <property type="nucleotide sequence ID" value="NZ_JAQJJC010000019.1"/>
</dbReference>
<dbReference type="PROSITE" id="PS52016">
    <property type="entry name" value="TONB_DEPENDENT_REC_3"/>
    <property type="match status" value="1"/>
</dbReference>
<dbReference type="CDD" id="cd01347">
    <property type="entry name" value="ligand_gated_channel"/>
    <property type="match status" value="1"/>
</dbReference>
<dbReference type="SUPFAM" id="SSF56935">
    <property type="entry name" value="Porins"/>
    <property type="match status" value="1"/>
</dbReference>
<feature type="domain" description="TonB-dependent receptor plug" evidence="13">
    <location>
        <begin position="44"/>
        <end position="154"/>
    </location>
</feature>
<keyword evidence="7 10" id="KW-0472">Membrane</keyword>
<keyword evidence="4 10" id="KW-0812">Transmembrane</keyword>
<dbReference type="InterPro" id="IPR039426">
    <property type="entry name" value="TonB-dep_rcpt-like"/>
</dbReference>
<evidence type="ECO:0000256" key="10">
    <source>
        <dbReference type="PROSITE-ProRule" id="PRU01360"/>
    </source>
</evidence>
<feature type="domain" description="TonB-dependent receptor-like beta-barrel" evidence="12">
    <location>
        <begin position="268"/>
        <end position="603"/>
    </location>
</feature>
<keyword evidence="5" id="KW-0732">Signal</keyword>
<evidence type="ECO:0000259" key="12">
    <source>
        <dbReference type="Pfam" id="PF00593"/>
    </source>
</evidence>
<accession>A0AAW7Q6K0</accession>
<evidence type="ECO:0000256" key="8">
    <source>
        <dbReference type="ARBA" id="ARBA00023170"/>
    </source>
</evidence>
<evidence type="ECO:0000256" key="11">
    <source>
        <dbReference type="RuleBase" id="RU003357"/>
    </source>
</evidence>
<keyword evidence="3 10" id="KW-1134">Transmembrane beta strand</keyword>
<dbReference type="Pfam" id="PF07715">
    <property type="entry name" value="Plug"/>
    <property type="match status" value="1"/>
</dbReference>
<keyword evidence="9 10" id="KW-0998">Cell outer membrane</keyword>
<dbReference type="Proteomes" id="UP001170713">
    <property type="component" value="Unassembled WGS sequence"/>
</dbReference>
<keyword evidence="6 11" id="KW-0798">TonB box</keyword>
<protein>
    <submittedName>
        <fullName evidence="14">TonB-dependent receptor</fullName>
    </submittedName>
</protein>
<keyword evidence="2 10" id="KW-0813">Transport</keyword>
<evidence type="ECO:0000256" key="1">
    <source>
        <dbReference type="ARBA" id="ARBA00004571"/>
    </source>
</evidence>
<dbReference type="AlphaFoldDB" id="A0AAW7Q6K0"/>
<dbReference type="InterPro" id="IPR000531">
    <property type="entry name" value="Beta-barrel_TonB"/>
</dbReference>
<dbReference type="EMBL" id="JAQJJC010000019">
    <property type="protein sequence ID" value="MDN5115021.1"/>
    <property type="molecule type" value="Genomic_DNA"/>
</dbReference>
<comment type="similarity">
    <text evidence="10 11">Belongs to the TonB-dependent receptor family.</text>
</comment>
<dbReference type="InterPro" id="IPR036942">
    <property type="entry name" value="Beta-barrel_TonB_sf"/>
</dbReference>
<dbReference type="PANTHER" id="PTHR30069:SF29">
    <property type="entry name" value="HEMOGLOBIN AND HEMOGLOBIN-HAPTOGLOBIN-BINDING PROTEIN 1-RELATED"/>
    <property type="match status" value="1"/>
</dbReference>
<evidence type="ECO:0000256" key="2">
    <source>
        <dbReference type="ARBA" id="ARBA00022448"/>
    </source>
</evidence>
<comment type="caution">
    <text evidence="14">The sequence shown here is derived from an EMBL/GenBank/DDBJ whole genome shotgun (WGS) entry which is preliminary data.</text>
</comment>
<dbReference type="Gene3D" id="2.40.170.20">
    <property type="entry name" value="TonB-dependent receptor, beta-barrel domain"/>
    <property type="match status" value="1"/>
</dbReference>
<dbReference type="GO" id="GO:0015344">
    <property type="term" value="F:siderophore uptake transmembrane transporter activity"/>
    <property type="evidence" value="ECO:0007669"/>
    <property type="project" value="TreeGrafter"/>
</dbReference>
<reference evidence="14" key="2">
    <citation type="submission" date="2023-01" db="EMBL/GenBank/DDBJ databases">
        <authorList>
            <person name="Uljanovas D."/>
        </authorList>
    </citation>
    <scope>NUCLEOTIDE SEQUENCE</scope>
    <source>
        <strain evidence="14">W48</strain>
    </source>
</reference>
<organism evidence="14 15">
    <name type="scientific">Aliarcobacter butzleri</name>
    <dbReference type="NCBI Taxonomy" id="28197"/>
    <lineage>
        <taxon>Bacteria</taxon>
        <taxon>Pseudomonadati</taxon>
        <taxon>Campylobacterota</taxon>
        <taxon>Epsilonproteobacteria</taxon>
        <taxon>Campylobacterales</taxon>
        <taxon>Arcobacteraceae</taxon>
        <taxon>Aliarcobacter</taxon>
    </lineage>
</organism>
<reference evidence="14" key="1">
    <citation type="journal article" date="2023" name="Microorganisms">
        <title>Genomic Characterization of Arcobacter butzleri Strains Isolated from Various Sources in Lithuania.</title>
        <authorList>
            <person name="Uljanovas D."/>
            <person name="Golz G."/>
            <person name="Fleischmann S."/>
            <person name="Kudirkiene E."/>
            <person name="Kasetiene N."/>
            <person name="Grineviciene A."/>
            <person name="Tamuleviciene E."/>
            <person name="Aksomaitiene J."/>
            <person name="Alter T."/>
            <person name="Malakauskas M."/>
        </authorList>
    </citation>
    <scope>NUCLEOTIDE SEQUENCE</scope>
    <source>
        <strain evidence="14">W48</strain>
    </source>
</reference>
<comment type="subcellular location">
    <subcellularLocation>
        <location evidence="1 10">Cell outer membrane</location>
        <topology evidence="1 10">Multi-pass membrane protein</topology>
    </subcellularLocation>
</comment>
<dbReference type="GO" id="GO:0009279">
    <property type="term" value="C:cell outer membrane"/>
    <property type="evidence" value="ECO:0007669"/>
    <property type="project" value="UniProtKB-SubCell"/>
</dbReference>
<evidence type="ECO:0000256" key="7">
    <source>
        <dbReference type="ARBA" id="ARBA00023136"/>
    </source>
</evidence>
<dbReference type="InterPro" id="IPR037066">
    <property type="entry name" value="Plug_dom_sf"/>
</dbReference>
<dbReference type="GO" id="GO:0044718">
    <property type="term" value="P:siderophore transmembrane transport"/>
    <property type="evidence" value="ECO:0007669"/>
    <property type="project" value="TreeGrafter"/>
</dbReference>
<name>A0AAW7Q6K0_9BACT</name>
<sequence length="629" mass="70206">MYKQSLFTSIALTIITTTSFGQTNEEATKLDDVIITAKSDKSIDDISSSVTVITAEEIAKMNATSIKDILVRQAGIIESVNQSPLNGRKGISIRGLDPSYSLILIDGKRISPTDGYVGHSDFQYSWVPIDMIERIEVIKGPKSSIYGSQAIGGVINIITKKDTKKLLYGEIDAQTGFSSAKKGGDEKNISANIGGKITDNLSIFLGGNKYKRDYTVGSEVTGFDHTYMEGIDNENGNIKLSYNLDDTQSIYASYLKGEETRILEDFPKYYNLKRDLYNIGYTKSFENVSFDIDYAKAKLDSRYSGGSSSMFNYITKLTNDSLKGEAKVTALKNNYIVFGAETSKETHDRDYPMTGQSKWNYESKTNAYYIQDEIEISDFIFTLGGRYDDNEKYGNEFSPNIGAVYKIDENQRLKLNYGEGFKAPLLTQGSSGYNTMGIWGNDDLKAETSKSYELAYEFYGQDTVFKAAVFKTDLENMIKSEGGHGGVGSKYVNVAEAETKGFELSIDYDITENHLLNANYTYVKTENKQTENDLTYKPENTFNIGLTSKFGYGIQSYISANYLGEQYTDEANTQKVGGYTILNAQISKEISKNLSARIGVDNIADKDFEDADPYVLKRRLSYVGLNYKF</sequence>
<evidence type="ECO:0000259" key="13">
    <source>
        <dbReference type="Pfam" id="PF07715"/>
    </source>
</evidence>
<dbReference type="PANTHER" id="PTHR30069">
    <property type="entry name" value="TONB-DEPENDENT OUTER MEMBRANE RECEPTOR"/>
    <property type="match status" value="1"/>
</dbReference>
<evidence type="ECO:0000256" key="6">
    <source>
        <dbReference type="ARBA" id="ARBA00023077"/>
    </source>
</evidence>
<keyword evidence="8 14" id="KW-0675">Receptor</keyword>